<proteinExistence type="predicted"/>
<protein>
    <submittedName>
        <fullName evidence="1">Uncharacterized protein</fullName>
    </submittedName>
</protein>
<reference evidence="1" key="1">
    <citation type="submission" date="2014-11" db="EMBL/GenBank/DDBJ databases">
        <authorList>
            <person name="Amaro Gonzalez C."/>
        </authorList>
    </citation>
    <scope>NUCLEOTIDE SEQUENCE</scope>
</reference>
<name>A0A0E9PC52_ANGAN</name>
<accession>A0A0E9PC52</accession>
<evidence type="ECO:0000313" key="1">
    <source>
        <dbReference type="EMBL" id="JAH02119.1"/>
    </source>
</evidence>
<dbReference type="EMBL" id="GBXM01106458">
    <property type="protein sequence ID" value="JAH02119.1"/>
    <property type="molecule type" value="Transcribed_RNA"/>
</dbReference>
<dbReference type="AlphaFoldDB" id="A0A0E9PC52"/>
<organism evidence="1">
    <name type="scientific">Anguilla anguilla</name>
    <name type="common">European freshwater eel</name>
    <name type="synonym">Muraena anguilla</name>
    <dbReference type="NCBI Taxonomy" id="7936"/>
    <lineage>
        <taxon>Eukaryota</taxon>
        <taxon>Metazoa</taxon>
        <taxon>Chordata</taxon>
        <taxon>Craniata</taxon>
        <taxon>Vertebrata</taxon>
        <taxon>Euteleostomi</taxon>
        <taxon>Actinopterygii</taxon>
        <taxon>Neopterygii</taxon>
        <taxon>Teleostei</taxon>
        <taxon>Anguilliformes</taxon>
        <taxon>Anguillidae</taxon>
        <taxon>Anguilla</taxon>
    </lineage>
</organism>
<sequence length="29" mass="3487">MPSSNTLHHVVTAVFATTYQRDYFHFFRL</sequence>
<reference evidence="1" key="2">
    <citation type="journal article" date="2015" name="Fish Shellfish Immunol.">
        <title>Early steps in the European eel (Anguilla anguilla)-Vibrio vulnificus interaction in the gills: Role of the RtxA13 toxin.</title>
        <authorList>
            <person name="Callol A."/>
            <person name="Pajuelo D."/>
            <person name="Ebbesson L."/>
            <person name="Teles M."/>
            <person name="MacKenzie S."/>
            <person name="Amaro C."/>
        </authorList>
    </citation>
    <scope>NUCLEOTIDE SEQUENCE</scope>
</reference>